<feature type="region of interest" description="Disordered" evidence="5">
    <location>
        <begin position="414"/>
        <end position="450"/>
    </location>
</feature>
<evidence type="ECO:0000256" key="1">
    <source>
        <dbReference type="ARBA" id="ARBA00004141"/>
    </source>
</evidence>
<keyword evidence="9" id="KW-1185">Reference proteome</keyword>
<protein>
    <submittedName>
        <fullName evidence="10">Ion_trans domain-containing protein</fullName>
    </submittedName>
</protein>
<dbReference type="PANTHER" id="PTHR13800:SF1">
    <property type="entry name" value="TRANSIENT RECEPTOR POTENTIAL CATION CHANNEL TRPM"/>
    <property type="match status" value="1"/>
</dbReference>
<feature type="transmembrane region" description="Helical" evidence="6">
    <location>
        <begin position="324"/>
        <end position="349"/>
    </location>
</feature>
<feature type="transmembrane region" description="Helical" evidence="6">
    <location>
        <begin position="230"/>
        <end position="248"/>
    </location>
</feature>
<dbReference type="OrthoDB" id="194358at2759"/>
<dbReference type="Proteomes" id="UP000272942">
    <property type="component" value="Unassembled WGS sequence"/>
</dbReference>
<evidence type="ECO:0000259" key="7">
    <source>
        <dbReference type="Pfam" id="PF00520"/>
    </source>
</evidence>
<feature type="domain" description="Ion transport" evidence="7">
    <location>
        <begin position="226"/>
        <end position="360"/>
    </location>
</feature>
<gene>
    <name evidence="8" type="ORF">ECPE_LOCUS13960</name>
</gene>
<keyword evidence="4 6" id="KW-0472">Membrane</keyword>
<dbReference type="WBParaSite" id="ECPE_0001400001-mRNA-1">
    <property type="protein sequence ID" value="ECPE_0001400001-mRNA-1"/>
    <property type="gene ID" value="ECPE_0001400001"/>
</dbReference>
<evidence type="ECO:0000256" key="6">
    <source>
        <dbReference type="SAM" id="Phobius"/>
    </source>
</evidence>
<evidence type="ECO:0000256" key="5">
    <source>
        <dbReference type="SAM" id="MobiDB-lite"/>
    </source>
</evidence>
<dbReference type="EMBL" id="UZAN01056383">
    <property type="protein sequence ID" value="VDP91232.1"/>
    <property type="molecule type" value="Genomic_DNA"/>
</dbReference>
<evidence type="ECO:0000313" key="10">
    <source>
        <dbReference type="WBParaSite" id="ECPE_0001400001-mRNA-1"/>
    </source>
</evidence>
<proteinExistence type="predicted"/>
<evidence type="ECO:0000256" key="4">
    <source>
        <dbReference type="ARBA" id="ARBA00023136"/>
    </source>
</evidence>
<evidence type="ECO:0000256" key="3">
    <source>
        <dbReference type="ARBA" id="ARBA00022989"/>
    </source>
</evidence>
<dbReference type="GO" id="GO:0030001">
    <property type="term" value="P:metal ion transport"/>
    <property type="evidence" value="ECO:0007669"/>
    <property type="project" value="TreeGrafter"/>
</dbReference>
<evidence type="ECO:0000313" key="8">
    <source>
        <dbReference type="EMBL" id="VDP91232.1"/>
    </source>
</evidence>
<dbReference type="GO" id="GO:0005886">
    <property type="term" value="C:plasma membrane"/>
    <property type="evidence" value="ECO:0007669"/>
    <property type="project" value="TreeGrafter"/>
</dbReference>
<keyword evidence="2 6" id="KW-0812">Transmembrane</keyword>
<evidence type="ECO:0000313" key="9">
    <source>
        <dbReference type="Proteomes" id="UP000272942"/>
    </source>
</evidence>
<sequence length="653" mass="74932">MGRKVISELERFTERIEAIAMDVLNLVSLKDNTPEKMICREMLTVPLRTFGDLSLIDLFARAKCNDLLSLPCCQRVLDERWHGVLIHLPNWARWSSRLIPLAGVIYLDYKARNELAAPTPGGCTGNRSIKTQATGRRTSSIVVEKMGTLGGMSSTPPSSCSVPLLAKRISRFPSLGQPQRPNHGRARSSDEQSVQTMSMIQTPEPITTIYDRVTIGPRLKMMGDMLRKDLVPLLIVFFIFIFSYGVWFQGLIYPNSFYETPAQRSNAKRRGYLKHEDQQRLNMVQSFGELFRRAFYSIFEVSIVLDEETCEGNVYCGSDTGFRAVIYFVLVLYTGIVNIILINLLIALFSNTVSRIDQKATSLWLAGRYKMVKEYSERTVLPPPLNIFCVLYEVAHCLHYYCHRWARKQRRVHKQHKPYPPIREQHDSDSSDTEQGISSAEKRRKQRESKAIRVRLRNTRYLQEVMGSRSLTGSDKWELDAVLKFILLQSFALQDRRQTLGNGNNLSGPLSMMSITPMHQEPGEPGRYHEIARSFTHVQQRLDQMELLLNRVMDRLEDMSERKTLRTTYTSSPTRSPIRLRMPQVQLTRTSSNASQEPIQIPTSKEIFEALERERRAPPKPSLLAVTGTDECLDQWSSLPRQTKKSRSLSFKE</sequence>
<dbReference type="GO" id="GO:0005261">
    <property type="term" value="F:monoatomic cation channel activity"/>
    <property type="evidence" value="ECO:0007669"/>
    <property type="project" value="TreeGrafter"/>
</dbReference>
<organism evidence="10">
    <name type="scientific">Echinostoma caproni</name>
    <dbReference type="NCBI Taxonomy" id="27848"/>
    <lineage>
        <taxon>Eukaryota</taxon>
        <taxon>Metazoa</taxon>
        <taxon>Spiralia</taxon>
        <taxon>Lophotrochozoa</taxon>
        <taxon>Platyhelminthes</taxon>
        <taxon>Trematoda</taxon>
        <taxon>Digenea</taxon>
        <taxon>Plagiorchiida</taxon>
        <taxon>Echinostomata</taxon>
        <taxon>Echinostomatoidea</taxon>
        <taxon>Echinostomatidae</taxon>
        <taxon>Echinostoma</taxon>
    </lineage>
</organism>
<keyword evidence="3 6" id="KW-1133">Transmembrane helix</keyword>
<feature type="region of interest" description="Disordered" evidence="5">
    <location>
        <begin position="173"/>
        <end position="195"/>
    </location>
</feature>
<comment type="subcellular location">
    <subcellularLocation>
        <location evidence="1">Membrane</location>
        <topology evidence="1">Multi-pass membrane protein</topology>
    </subcellularLocation>
</comment>
<dbReference type="InterPro" id="IPR005821">
    <property type="entry name" value="Ion_trans_dom"/>
</dbReference>
<dbReference type="Gene3D" id="1.10.287.70">
    <property type="match status" value="1"/>
</dbReference>
<dbReference type="Pfam" id="PF00520">
    <property type="entry name" value="Ion_trans"/>
    <property type="match status" value="1"/>
</dbReference>
<name>A0A183B425_9TREM</name>
<reference evidence="8 9" key="2">
    <citation type="submission" date="2018-11" db="EMBL/GenBank/DDBJ databases">
        <authorList>
            <consortium name="Pathogen Informatics"/>
        </authorList>
    </citation>
    <scope>NUCLEOTIDE SEQUENCE [LARGE SCALE GENOMIC DNA]</scope>
    <source>
        <strain evidence="8 9">Egypt</strain>
    </source>
</reference>
<accession>A0A183B425</accession>
<reference evidence="10" key="1">
    <citation type="submission" date="2016-06" db="UniProtKB">
        <authorList>
            <consortium name="WormBaseParasite"/>
        </authorList>
    </citation>
    <scope>IDENTIFICATION</scope>
</reference>
<evidence type="ECO:0000256" key="2">
    <source>
        <dbReference type="ARBA" id="ARBA00022692"/>
    </source>
</evidence>
<dbReference type="PANTHER" id="PTHR13800">
    <property type="entry name" value="TRANSIENT RECEPTOR POTENTIAL CATION CHANNEL, SUBFAMILY M, MEMBER 6"/>
    <property type="match status" value="1"/>
</dbReference>
<dbReference type="InterPro" id="IPR050927">
    <property type="entry name" value="TRPM"/>
</dbReference>
<dbReference type="AlphaFoldDB" id="A0A183B425"/>